<comment type="caution">
    <text evidence="7">The sequence shown here is derived from an EMBL/GenBank/DDBJ whole genome shotgun (WGS) entry which is preliminary data.</text>
</comment>
<proteinExistence type="inferred from homology"/>
<keyword evidence="3" id="KW-0547">Nucleotide-binding</keyword>
<keyword evidence="5" id="KW-0067">ATP-binding</keyword>
<dbReference type="Pfam" id="PF13840">
    <property type="entry name" value="ACT_7"/>
    <property type="match status" value="1"/>
</dbReference>
<organism evidence="7">
    <name type="scientific">bioreactor metagenome</name>
    <dbReference type="NCBI Taxonomy" id="1076179"/>
    <lineage>
        <taxon>unclassified sequences</taxon>
        <taxon>metagenomes</taxon>
        <taxon>ecological metagenomes</taxon>
    </lineage>
</organism>
<name>A0A645BDN1_9ZZZZ</name>
<keyword evidence="2 7" id="KW-0808">Transferase</keyword>
<evidence type="ECO:0000313" key="7">
    <source>
        <dbReference type="EMBL" id="MPM63589.1"/>
    </source>
</evidence>
<evidence type="ECO:0000256" key="3">
    <source>
        <dbReference type="ARBA" id="ARBA00022741"/>
    </source>
</evidence>
<gene>
    <name evidence="7" type="primary">lysC_18</name>
    <name evidence="7" type="ORF">SDC9_110470</name>
</gene>
<dbReference type="AlphaFoldDB" id="A0A645BDN1"/>
<dbReference type="PANTHER" id="PTHR21499:SF3">
    <property type="entry name" value="ASPARTOKINASE"/>
    <property type="match status" value="1"/>
</dbReference>
<dbReference type="InterPro" id="IPR045865">
    <property type="entry name" value="ACT-like_dom_sf"/>
</dbReference>
<evidence type="ECO:0000259" key="6">
    <source>
        <dbReference type="Pfam" id="PF13840"/>
    </source>
</evidence>
<evidence type="ECO:0000256" key="2">
    <source>
        <dbReference type="ARBA" id="ARBA00022679"/>
    </source>
</evidence>
<reference evidence="7" key="1">
    <citation type="submission" date="2019-08" db="EMBL/GenBank/DDBJ databases">
        <authorList>
            <person name="Kucharzyk K."/>
            <person name="Murdoch R.W."/>
            <person name="Higgins S."/>
            <person name="Loffler F."/>
        </authorList>
    </citation>
    <scope>NUCLEOTIDE SEQUENCE</scope>
</reference>
<keyword evidence="4 7" id="KW-0418">Kinase</keyword>
<dbReference type="EC" id="2.7.2.4" evidence="7"/>
<accession>A0A645BDN1</accession>
<evidence type="ECO:0000256" key="5">
    <source>
        <dbReference type="ARBA" id="ARBA00022840"/>
    </source>
</evidence>
<dbReference type="GO" id="GO:0009090">
    <property type="term" value="P:homoserine biosynthetic process"/>
    <property type="evidence" value="ECO:0007669"/>
    <property type="project" value="TreeGrafter"/>
</dbReference>
<dbReference type="GO" id="GO:0005829">
    <property type="term" value="C:cytosol"/>
    <property type="evidence" value="ECO:0007669"/>
    <property type="project" value="TreeGrafter"/>
</dbReference>
<sequence length="178" mass="19183">MEKEIPIVVKSTFSDAPGTLICNDDVVEKNSSEPGRIISSVAYLKDLAQFKVRFDGNGTSSGHKLFEDLAHNSISVGCLNLQPEQSMFSVFMFDAEKTCKLLKDLGYSFEVHSECSKVSAVGSGMRGVPGIMATFVAALAEKGITILQTVDSDTTISAIISQERLNDAVTALHDAFKL</sequence>
<dbReference type="PANTHER" id="PTHR21499">
    <property type="entry name" value="ASPARTATE KINASE"/>
    <property type="match status" value="1"/>
</dbReference>
<comment type="similarity">
    <text evidence="1">Belongs to the aspartokinase family.</text>
</comment>
<dbReference type="InterPro" id="IPR027795">
    <property type="entry name" value="CASTOR_ACT_dom"/>
</dbReference>
<dbReference type="Gene3D" id="3.30.2130.10">
    <property type="entry name" value="VC0802-like"/>
    <property type="match status" value="1"/>
</dbReference>
<feature type="domain" description="CASTOR ACT" evidence="6">
    <location>
        <begin position="111"/>
        <end position="174"/>
    </location>
</feature>
<dbReference type="GO" id="GO:0009089">
    <property type="term" value="P:lysine biosynthetic process via diaminopimelate"/>
    <property type="evidence" value="ECO:0007669"/>
    <property type="project" value="TreeGrafter"/>
</dbReference>
<dbReference type="GO" id="GO:0005524">
    <property type="term" value="F:ATP binding"/>
    <property type="evidence" value="ECO:0007669"/>
    <property type="project" value="UniProtKB-KW"/>
</dbReference>
<dbReference type="EMBL" id="VSSQ01019505">
    <property type="protein sequence ID" value="MPM63589.1"/>
    <property type="molecule type" value="Genomic_DNA"/>
</dbReference>
<protein>
    <submittedName>
        <fullName evidence="7">Aspartokinase 2</fullName>
        <ecNumber evidence="7">2.7.2.4</ecNumber>
    </submittedName>
</protein>
<dbReference type="GO" id="GO:0004072">
    <property type="term" value="F:aspartate kinase activity"/>
    <property type="evidence" value="ECO:0007669"/>
    <property type="project" value="UniProtKB-EC"/>
</dbReference>
<dbReference type="SUPFAM" id="SSF55021">
    <property type="entry name" value="ACT-like"/>
    <property type="match status" value="1"/>
</dbReference>
<evidence type="ECO:0000256" key="1">
    <source>
        <dbReference type="ARBA" id="ARBA00010122"/>
    </source>
</evidence>
<evidence type="ECO:0000256" key="4">
    <source>
        <dbReference type="ARBA" id="ARBA00022777"/>
    </source>
</evidence>